<evidence type="ECO:0000313" key="2">
    <source>
        <dbReference type="Proteomes" id="UP000022433"/>
    </source>
</evidence>
<dbReference type="EMBL" id="JGEA01000063">
    <property type="protein sequence ID" value="EYA11990.1"/>
    <property type="molecule type" value="Genomic_DNA"/>
</dbReference>
<comment type="caution">
    <text evidence="1">The sequence shown here is derived from an EMBL/GenBank/DDBJ whole genome shotgun (WGS) entry which is preliminary data.</text>
</comment>
<proteinExistence type="predicted"/>
<dbReference type="Gene3D" id="2.60.40.2580">
    <property type="match status" value="1"/>
</dbReference>
<protein>
    <submittedName>
        <fullName evidence="1">Uncharacterized protein</fullName>
    </submittedName>
</protein>
<dbReference type="Proteomes" id="UP000022433">
    <property type="component" value="Unassembled WGS sequence"/>
</dbReference>
<accession>A0AAN4SG78</accession>
<feature type="non-terminal residue" evidence="1">
    <location>
        <position position="134"/>
    </location>
</feature>
<gene>
    <name evidence="1" type="ORF">M104_4983</name>
</gene>
<dbReference type="AlphaFoldDB" id="A0AAN4SG78"/>
<sequence length="134" mass="14675">MAMFLMFFISCTNEELIPHDPDGPVLNQGRVVFNVNTGKNMVYTRASADDEQAIRSLGVFIVKPDGNLAEGITRFYEAKALTDKKLAVSIPVDIMETPGVKAYLVANGPDKTQCDGLKTEQELLDLAAVIKPEE</sequence>
<name>A0AAN4SG78_BACFG</name>
<reference evidence="1 2" key="1">
    <citation type="submission" date="2014-02" db="EMBL/GenBank/DDBJ databases">
        <authorList>
            <person name="Sears C."/>
            <person name="Carroll K."/>
            <person name="Sack B.R."/>
            <person name="Qadri F."/>
            <person name="Myers L.L."/>
            <person name="Chung G.-T."/>
            <person name="Escheverria P."/>
            <person name="Fraser C.M."/>
            <person name="Sadzewicz L."/>
            <person name="Shefchek K.A."/>
            <person name="Tallon L."/>
            <person name="Das S.P."/>
            <person name="Daugherty S."/>
            <person name="Mongodin E.F."/>
        </authorList>
    </citation>
    <scope>NUCLEOTIDE SEQUENCE [LARGE SCALE GENOMIC DNA]</scope>
    <source>
        <strain evidence="1 2">1007-1-F #10</strain>
    </source>
</reference>
<evidence type="ECO:0000313" key="1">
    <source>
        <dbReference type="EMBL" id="EYA11990.1"/>
    </source>
</evidence>
<organism evidence="1 2">
    <name type="scientific">Bacteroides fragilis str. 1007-1-F #10</name>
    <dbReference type="NCBI Taxonomy" id="1339295"/>
    <lineage>
        <taxon>Bacteria</taxon>
        <taxon>Pseudomonadati</taxon>
        <taxon>Bacteroidota</taxon>
        <taxon>Bacteroidia</taxon>
        <taxon>Bacteroidales</taxon>
        <taxon>Bacteroidaceae</taxon>
        <taxon>Bacteroides</taxon>
    </lineage>
</organism>